<dbReference type="Proteomes" id="UP000076532">
    <property type="component" value="Unassembled WGS sequence"/>
</dbReference>
<evidence type="ECO:0000313" key="2">
    <source>
        <dbReference type="Proteomes" id="UP000076532"/>
    </source>
</evidence>
<reference evidence="1 2" key="1">
    <citation type="journal article" date="2016" name="Mol. Biol. Evol.">
        <title>Comparative Genomics of Early-Diverging Mushroom-Forming Fungi Provides Insights into the Origins of Lignocellulose Decay Capabilities.</title>
        <authorList>
            <person name="Nagy L.G."/>
            <person name="Riley R."/>
            <person name="Tritt A."/>
            <person name="Adam C."/>
            <person name="Daum C."/>
            <person name="Floudas D."/>
            <person name="Sun H."/>
            <person name="Yadav J.S."/>
            <person name="Pangilinan J."/>
            <person name="Larsson K.H."/>
            <person name="Matsuura K."/>
            <person name="Barry K."/>
            <person name="Labutti K."/>
            <person name="Kuo R."/>
            <person name="Ohm R.A."/>
            <person name="Bhattacharya S.S."/>
            <person name="Shirouzu T."/>
            <person name="Yoshinaga Y."/>
            <person name="Martin F.M."/>
            <person name="Grigoriev I.V."/>
            <person name="Hibbett D.S."/>
        </authorList>
    </citation>
    <scope>NUCLEOTIDE SEQUENCE [LARGE SCALE GENOMIC DNA]</scope>
    <source>
        <strain evidence="1 2">CBS 109695</strain>
    </source>
</reference>
<organism evidence="1 2">
    <name type="scientific">Athelia psychrophila</name>
    <dbReference type="NCBI Taxonomy" id="1759441"/>
    <lineage>
        <taxon>Eukaryota</taxon>
        <taxon>Fungi</taxon>
        <taxon>Dikarya</taxon>
        <taxon>Basidiomycota</taxon>
        <taxon>Agaricomycotina</taxon>
        <taxon>Agaricomycetes</taxon>
        <taxon>Agaricomycetidae</taxon>
        <taxon>Atheliales</taxon>
        <taxon>Atheliaceae</taxon>
        <taxon>Athelia</taxon>
    </lineage>
</organism>
<keyword evidence="2" id="KW-1185">Reference proteome</keyword>
<dbReference type="EMBL" id="KV417572">
    <property type="protein sequence ID" value="KZP18458.1"/>
    <property type="molecule type" value="Genomic_DNA"/>
</dbReference>
<sequence>MVEERNESSELHLNADVAAACIAQCYRIRSTASDVLSGQLRKWAMLPIVPSGIPPSVYAETSSHSQPPLPVQHQDHSYLRSSRVALPPNPTIRLTFTSRKPSGPREYIRPTLAFTQQAFPIGHFQQQGKGAVPASSSEPRLWKSQLPNLPLLSRGRMGLLPQARDILLVLLAYYLRGEGIYDHGSPL</sequence>
<accession>A0A166H424</accession>
<proteinExistence type="predicted"/>
<name>A0A166H424_9AGAM</name>
<protein>
    <submittedName>
        <fullName evidence="1">Uncharacterized protein</fullName>
    </submittedName>
</protein>
<dbReference type="AlphaFoldDB" id="A0A166H424"/>
<evidence type="ECO:0000313" key="1">
    <source>
        <dbReference type="EMBL" id="KZP18458.1"/>
    </source>
</evidence>
<gene>
    <name evidence="1" type="ORF">FIBSPDRAFT_591860</name>
</gene>